<reference evidence="4" key="1">
    <citation type="submission" date="2023-07" db="EMBL/GenBank/DDBJ databases">
        <title>Functional and genomic diversity of the sorghum phyllosphere microbiome.</title>
        <authorList>
            <person name="Shade A."/>
        </authorList>
    </citation>
    <scope>NUCLEOTIDE SEQUENCE [LARGE SCALE GENOMIC DNA]</scope>
    <source>
        <strain evidence="4">SORGH_AS_0422</strain>
    </source>
</reference>
<evidence type="ECO:0000259" key="2">
    <source>
        <dbReference type="Pfam" id="PF18620"/>
    </source>
</evidence>
<gene>
    <name evidence="3" type="ORF">QE417_001071</name>
</gene>
<dbReference type="InterPro" id="IPR040580">
    <property type="entry name" value="DUF5627"/>
</dbReference>
<dbReference type="Gene3D" id="2.40.128.420">
    <property type="match status" value="1"/>
</dbReference>
<name>A0ABU3GQD7_9SPHI</name>
<feature type="domain" description="BT-3987-like N-terminal" evidence="1">
    <location>
        <begin position="32"/>
        <end position="159"/>
    </location>
</feature>
<evidence type="ECO:0008006" key="5">
    <source>
        <dbReference type="Google" id="ProtNLM"/>
    </source>
</evidence>
<dbReference type="EMBL" id="JAVLVU010000001">
    <property type="protein sequence ID" value="MDT3401999.1"/>
    <property type="molecule type" value="Genomic_DNA"/>
</dbReference>
<organism evidence="3 4">
    <name type="scientific">Mucilaginibacter terrae</name>
    <dbReference type="NCBI Taxonomy" id="1955052"/>
    <lineage>
        <taxon>Bacteria</taxon>
        <taxon>Pseudomonadati</taxon>
        <taxon>Bacteroidota</taxon>
        <taxon>Sphingobacteriia</taxon>
        <taxon>Sphingobacteriales</taxon>
        <taxon>Sphingobacteriaceae</taxon>
        <taxon>Mucilaginibacter</taxon>
    </lineage>
</organism>
<protein>
    <recommendedName>
        <fullName evidence="5">Adhesin</fullName>
    </recommendedName>
</protein>
<accession>A0ABU3GQD7</accession>
<evidence type="ECO:0000313" key="4">
    <source>
        <dbReference type="Proteomes" id="UP001258315"/>
    </source>
</evidence>
<sequence length="343" mass="37494">MKINRILTRLVLGAGLLASCNKDAVFPDFDYSTVYFASQYPLRTVVLGEDLFVDNTLDNQRKISIKATLGGVYDSKQDVLIDFRVDESLLTNLFYSGGGSKIEAMPAQYYRLASNQITIPKGSILGGVEVQLTDAFFADPKALTRNYVIPLVMTKVAGADSILSGKATVTNPSRVVALNWSPAPKDYVLYGVKYVNPWHANYLRRGVDQITQANGTVSTSLRHAQYVENNQVVNAVTTSLKSVNLPLTIKNTSGTNVNVTLVLTFADNGTCTVTGNSTDFDIAGTGKFVSNGEKNSIGGSARSAIYLDYTLNYKVQNIKYATKDTLVVRDRGIKAEYFDVEKK</sequence>
<evidence type="ECO:0000313" key="3">
    <source>
        <dbReference type="EMBL" id="MDT3401999.1"/>
    </source>
</evidence>
<keyword evidence="4" id="KW-1185">Reference proteome</keyword>
<dbReference type="Proteomes" id="UP001258315">
    <property type="component" value="Unassembled WGS sequence"/>
</dbReference>
<dbReference type="RefSeq" id="WP_311948057.1">
    <property type="nucleotide sequence ID" value="NZ_JAVLVU010000001.1"/>
</dbReference>
<dbReference type="InterPro" id="IPR013728">
    <property type="entry name" value="BT_3987-like_N"/>
</dbReference>
<dbReference type="Pfam" id="PF08522">
    <property type="entry name" value="BT_3987-like_N"/>
    <property type="match status" value="1"/>
</dbReference>
<feature type="domain" description="DUF5627" evidence="2">
    <location>
        <begin position="197"/>
        <end position="332"/>
    </location>
</feature>
<dbReference type="PROSITE" id="PS51257">
    <property type="entry name" value="PROKAR_LIPOPROTEIN"/>
    <property type="match status" value="1"/>
</dbReference>
<dbReference type="Gene3D" id="2.60.40.1740">
    <property type="entry name" value="hypothetical protein (bacova_03559)"/>
    <property type="match status" value="1"/>
</dbReference>
<comment type="caution">
    <text evidence="3">The sequence shown here is derived from an EMBL/GenBank/DDBJ whole genome shotgun (WGS) entry which is preliminary data.</text>
</comment>
<proteinExistence type="predicted"/>
<evidence type="ECO:0000259" key="1">
    <source>
        <dbReference type="Pfam" id="PF08522"/>
    </source>
</evidence>
<dbReference type="Pfam" id="PF18620">
    <property type="entry name" value="DUF5627"/>
    <property type="match status" value="1"/>
</dbReference>